<accession>A0A1N7SLT7</accession>
<evidence type="ECO:0000256" key="1">
    <source>
        <dbReference type="ARBA" id="ARBA00022649"/>
    </source>
</evidence>
<gene>
    <name evidence="2" type="ORF">BN2475_980006</name>
</gene>
<dbReference type="InterPro" id="IPR035093">
    <property type="entry name" value="RelE/ParE_toxin_dom_sf"/>
</dbReference>
<dbReference type="EMBL" id="CYGX02000098">
    <property type="protein sequence ID" value="SIT48356.1"/>
    <property type="molecule type" value="Genomic_DNA"/>
</dbReference>
<reference evidence="2 3" key="1">
    <citation type="submission" date="2016-12" db="EMBL/GenBank/DDBJ databases">
        <authorList>
            <person name="Song W.-J."/>
            <person name="Kurnit D.M."/>
        </authorList>
    </citation>
    <scope>NUCLEOTIDE SEQUENCE [LARGE SCALE GENOMIC DNA]</scope>
    <source>
        <strain evidence="2 3">STM7296</strain>
    </source>
</reference>
<dbReference type="Gene3D" id="3.30.2310.20">
    <property type="entry name" value="RelE-like"/>
    <property type="match status" value="1"/>
</dbReference>
<dbReference type="Pfam" id="PF05016">
    <property type="entry name" value="ParE_toxin"/>
    <property type="match status" value="1"/>
</dbReference>
<sequence length="108" mass="12207">MMAVPVVFTSKAASDLLTIYEFEKMLNGATKARETVKALNVEAKSLGVQLHHRIGEELDGWEGPPAREVHKDVCLQGDYEIHYEIIPAYEPTPTSIAILRVWDTRQDR</sequence>
<proteinExistence type="predicted"/>
<dbReference type="Proteomes" id="UP000187012">
    <property type="component" value="Unassembled WGS sequence"/>
</dbReference>
<dbReference type="RefSeq" id="WP_245841689.1">
    <property type="nucleotide sequence ID" value="NZ_CYGX02000098.1"/>
</dbReference>
<organism evidence="2 3">
    <name type="scientific">Paraburkholderia ribeironis</name>
    <dbReference type="NCBI Taxonomy" id="1247936"/>
    <lineage>
        <taxon>Bacteria</taxon>
        <taxon>Pseudomonadati</taxon>
        <taxon>Pseudomonadota</taxon>
        <taxon>Betaproteobacteria</taxon>
        <taxon>Burkholderiales</taxon>
        <taxon>Burkholderiaceae</taxon>
        <taxon>Paraburkholderia</taxon>
    </lineage>
</organism>
<protein>
    <recommendedName>
        <fullName evidence="4">Type II toxin-antitoxin system RelE/ParE family toxin</fullName>
    </recommendedName>
</protein>
<dbReference type="InterPro" id="IPR007712">
    <property type="entry name" value="RelE/ParE_toxin"/>
</dbReference>
<keyword evidence="1" id="KW-1277">Toxin-antitoxin system</keyword>
<evidence type="ECO:0000313" key="2">
    <source>
        <dbReference type="EMBL" id="SIT48356.1"/>
    </source>
</evidence>
<dbReference type="STRING" id="1247936.BN2475_980006"/>
<evidence type="ECO:0000313" key="3">
    <source>
        <dbReference type="Proteomes" id="UP000187012"/>
    </source>
</evidence>
<dbReference type="AlphaFoldDB" id="A0A1N7SLT7"/>
<evidence type="ECO:0008006" key="4">
    <source>
        <dbReference type="Google" id="ProtNLM"/>
    </source>
</evidence>
<name>A0A1N7SLT7_9BURK</name>
<keyword evidence="3" id="KW-1185">Reference proteome</keyword>